<dbReference type="EMBL" id="KN837357">
    <property type="protein sequence ID" value="KIJ26791.1"/>
    <property type="molecule type" value="Genomic_DNA"/>
</dbReference>
<dbReference type="Proteomes" id="UP000054279">
    <property type="component" value="Unassembled WGS sequence"/>
</dbReference>
<keyword evidence="2" id="KW-1185">Reference proteome</keyword>
<dbReference type="HOGENOM" id="CLU_2814078_0_0_1"/>
<accession>A0A0C9UMU1</accession>
<name>A0A0C9UMU1_SPHS4</name>
<sequence>MPWLDEITVSKIDILVKDYKKKLFCSMTDAGPWHNMPKDEVEAALKKIRNNEFPSSSGLPNVLKETVIGQKA</sequence>
<gene>
    <name evidence="1" type="ORF">M422DRAFT_272135</name>
</gene>
<dbReference type="AlphaFoldDB" id="A0A0C9UMU1"/>
<proteinExistence type="predicted"/>
<reference evidence="1 2" key="1">
    <citation type="submission" date="2014-06" db="EMBL/GenBank/DDBJ databases">
        <title>Evolutionary Origins and Diversification of the Mycorrhizal Mutualists.</title>
        <authorList>
            <consortium name="DOE Joint Genome Institute"/>
            <consortium name="Mycorrhizal Genomics Consortium"/>
            <person name="Kohler A."/>
            <person name="Kuo A."/>
            <person name="Nagy L.G."/>
            <person name="Floudas D."/>
            <person name="Copeland A."/>
            <person name="Barry K.W."/>
            <person name="Cichocki N."/>
            <person name="Veneault-Fourrey C."/>
            <person name="LaButti K."/>
            <person name="Lindquist E.A."/>
            <person name="Lipzen A."/>
            <person name="Lundell T."/>
            <person name="Morin E."/>
            <person name="Murat C."/>
            <person name="Riley R."/>
            <person name="Ohm R."/>
            <person name="Sun H."/>
            <person name="Tunlid A."/>
            <person name="Henrissat B."/>
            <person name="Grigoriev I.V."/>
            <person name="Hibbett D.S."/>
            <person name="Martin F."/>
        </authorList>
    </citation>
    <scope>NUCLEOTIDE SEQUENCE [LARGE SCALE GENOMIC DNA]</scope>
    <source>
        <strain evidence="1 2">SS14</strain>
    </source>
</reference>
<organism evidence="1 2">
    <name type="scientific">Sphaerobolus stellatus (strain SS14)</name>
    <dbReference type="NCBI Taxonomy" id="990650"/>
    <lineage>
        <taxon>Eukaryota</taxon>
        <taxon>Fungi</taxon>
        <taxon>Dikarya</taxon>
        <taxon>Basidiomycota</taxon>
        <taxon>Agaricomycotina</taxon>
        <taxon>Agaricomycetes</taxon>
        <taxon>Phallomycetidae</taxon>
        <taxon>Geastrales</taxon>
        <taxon>Sphaerobolaceae</taxon>
        <taxon>Sphaerobolus</taxon>
    </lineage>
</organism>
<evidence type="ECO:0000313" key="1">
    <source>
        <dbReference type="EMBL" id="KIJ26791.1"/>
    </source>
</evidence>
<protein>
    <submittedName>
        <fullName evidence="1">Uncharacterized protein</fullName>
    </submittedName>
</protein>
<evidence type="ECO:0000313" key="2">
    <source>
        <dbReference type="Proteomes" id="UP000054279"/>
    </source>
</evidence>